<comment type="caution">
    <text evidence="2">The sequence shown here is derived from an EMBL/GenBank/DDBJ whole genome shotgun (WGS) entry which is preliminary data.</text>
</comment>
<sequence length="79" mass="8761">MSSTAVKNLPQKVKPLAKRVRFNLEGNTAKPQTQPHNSAGDLSKEEHQMMFSDEEDGGNNVAAPESRTCDARRSFDEKT</sequence>
<feature type="compositionally biased region" description="Polar residues" evidence="1">
    <location>
        <begin position="25"/>
        <end position="37"/>
    </location>
</feature>
<feature type="region of interest" description="Disordered" evidence="1">
    <location>
        <begin position="25"/>
        <end position="79"/>
    </location>
</feature>
<organism evidence="2 3">
    <name type="scientific">Desmophyllum pertusum</name>
    <dbReference type="NCBI Taxonomy" id="174260"/>
    <lineage>
        <taxon>Eukaryota</taxon>
        <taxon>Metazoa</taxon>
        <taxon>Cnidaria</taxon>
        <taxon>Anthozoa</taxon>
        <taxon>Hexacorallia</taxon>
        <taxon>Scleractinia</taxon>
        <taxon>Caryophylliina</taxon>
        <taxon>Caryophylliidae</taxon>
        <taxon>Desmophyllum</taxon>
    </lineage>
</organism>
<evidence type="ECO:0000313" key="2">
    <source>
        <dbReference type="EMBL" id="KAJ7376071.1"/>
    </source>
</evidence>
<dbReference type="Proteomes" id="UP001163046">
    <property type="component" value="Unassembled WGS sequence"/>
</dbReference>
<reference evidence="2" key="1">
    <citation type="submission" date="2023-01" db="EMBL/GenBank/DDBJ databases">
        <title>Genome assembly of the deep-sea coral Lophelia pertusa.</title>
        <authorList>
            <person name="Herrera S."/>
            <person name="Cordes E."/>
        </authorList>
    </citation>
    <scope>NUCLEOTIDE SEQUENCE</scope>
    <source>
        <strain evidence="2">USNM1676648</strain>
        <tissue evidence="2">Polyp</tissue>
    </source>
</reference>
<evidence type="ECO:0000313" key="3">
    <source>
        <dbReference type="Proteomes" id="UP001163046"/>
    </source>
</evidence>
<feature type="non-terminal residue" evidence="2">
    <location>
        <position position="79"/>
    </location>
</feature>
<protein>
    <submittedName>
        <fullName evidence="2">Uncharacterized protein</fullName>
    </submittedName>
</protein>
<proteinExistence type="predicted"/>
<evidence type="ECO:0000256" key="1">
    <source>
        <dbReference type="SAM" id="MobiDB-lite"/>
    </source>
</evidence>
<dbReference type="AlphaFoldDB" id="A0A9W9Z6X2"/>
<gene>
    <name evidence="2" type="ORF">OS493_037074</name>
</gene>
<dbReference type="EMBL" id="MU826416">
    <property type="protein sequence ID" value="KAJ7376071.1"/>
    <property type="molecule type" value="Genomic_DNA"/>
</dbReference>
<accession>A0A9W9Z6X2</accession>
<keyword evidence="3" id="KW-1185">Reference proteome</keyword>
<name>A0A9W9Z6X2_9CNID</name>
<feature type="compositionally biased region" description="Basic and acidic residues" evidence="1">
    <location>
        <begin position="67"/>
        <end position="79"/>
    </location>
</feature>